<dbReference type="OrthoDB" id="7409816at2"/>
<dbReference type="AlphaFoldDB" id="A0A975K5R9"/>
<feature type="chain" id="PRO_5037193320" description="Lipoprotein" evidence="1">
    <location>
        <begin position="26"/>
        <end position="110"/>
    </location>
</feature>
<organism evidence="2 3">
    <name type="scientific">Sphingobium phenoxybenzoativorans</name>
    <dbReference type="NCBI Taxonomy" id="1592790"/>
    <lineage>
        <taxon>Bacteria</taxon>
        <taxon>Pseudomonadati</taxon>
        <taxon>Pseudomonadota</taxon>
        <taxon>Alphaproteobacteria</taxon>
        <taxon>Sphingomonadales</taxon>
        <taxon>Sphingomonadaceae</taxon>
        <taxon>Sphingobium</taxon>
    </lineage>
</organism>
<dbReference type="KEGG" id="spph:KFK14_20270"/>
<evidence type="ECO:0000256" key="1">
    <source>
        <dbReference type="SAM" id="SignalP"/>
    </source>
</evidence>
<sequence length="110" mass="11821">MAVSLPRIAALAAVPALLLAGCATVSPEARVRANLIEAGLSPRMAGCMAERMVDRLSINQLRQLKSFASVRNADMRDMTVDRFLYKLRALDDPEIFSVTSRAALSCAIAG</sequence>
<dbReference type="EMBL" id="CP073910">
    <property type="protein sequence ID" value="QUT05303.1"/>
    <property type="molecule type" value="Genomic_DNA"/>
</dbReference>
<dbReference type="RefSeq" id="WP_070156987.1">
    <property type="nucleotide sequence ID" value="NZ_CP073910.1"/>
</dbReference>
<evidence type="ECO:0000313" key="3">
    <source>
        <dbReference type="Proteomes" id="UP000681425"/>
    </source>
</evidence>
<proteinExistence type="predicted"/>
<accession>A0A975K5R9</accession>
<dbReference type="Proteomes" id="UP000681425">
    <property type="component" value="Chromosome"/>
</dbReference>
<keyword evidence="1" id="KW-0732">Signal</keyword>
<protein>
    <recommendedName>
        <fullName evidence="4">Lipoprotein</fullName>
    </recommendedName>
</protein>
<dbReference type="PROSITE" id="PS51257">
    <property type="entry name" value="PROKAR_LIPOPROTEIN"/>
    <property type="match status" value="1"/>
</dbReference>
<keyword evidence="3" id="KW-1185">Reference proteome</keyword>
<feature type="signal peptide" evidence="1">
    <location>
        <begin position="1"/>
        <end position="25"/>
    </location>
</feature>
<name>A0A975K5R9_9SPHN</name>
<evidence type="ECO:0008006" key="4">
    <source>
        <dbReference type="Google" id="ProtNLM"/>
    </source>
</evidence>
<gene>
    <name evidence="2" type="ORF">KFK14_20270</name>
</gene>
<evidence type="ECO:0000313" key="2">
    <source>
        <dbReference type="EMBL" id="QUT05303.1"/>
    </source>
</evidence>
<reference evidence="2" key="1">
    <citation type="submission" date="2021-04" db="EMBL/GenBank/DDBJ databases">
        <title>Isolation of p-tert-butylphenol degrading bacteria Sphingobium phenoxybenzoativorans Tas13 from active sludge.</title>
        <authorList>
            <person name="Li Y."/>
        </authorList>
    </citation>
    <scope>NUCLEOTIDE SEQUENCE</scope>
    <source>
        <strain evidence="2">Tas13</strain>
    </source>
</reference>